<evidence type="ECO:0000313" key="2">
    <source>
        <dbReference type="Proteomes" id="UP001458946"/>
    </source>
</evidence>
<gene>
    <name evidence="1" type="ORF">Dxin01_03906</name>
</gene>
<dbReference type="Proteomes" id="UP001458946">
    <property type="component" value="Unassembled WGS sequence"/>
</dbReference>
<sequence>MLKDYATKRIGIIDQLEKSATPSELLFYRKAKEEFESYLDFPNPPSEVDLSVPQLRRKLDKLHRIKSEFEFELADETRGLYWHDWLKFELEIISKNIDELGDRLKQQGEIYTAPVFNIQEFHIDQETLQDENRIEEIVNLINLITIWEEKNGTSLKSTERIEHLQIELNSLKIKLNKHD</sequence>
<dbReference type="InterPro" id="IPR036141">
    <property type="entry name" value="MukF_M_sp"/>
</dbReference>
<protein>
    <submittedName>
        <fullName evidence="1">Uncharacterized protein</fullName>
    </submittedName>
</protein>
<organism evidence="1 2">
    <name type="scientific">Deinococcus xinjiangensis</name>
    <dbReference type="NCBI Taxonomy" id="457454"/>
    <lineage>
        <taxon>Bacteria</taxon>
        <taxon>Thermotogati</taxon>
        <taxon>Deinococcota</taxon>
        <taxon>Deinococci</taxon>
        <taxon>Deinococcales</taxon>
        <taxon>Deinococcaceae</taxon>
        <taxon>Deinococcus</taxon>
    </lineage>
</organism>
<evidence type="ECO:0000313" key="1">
    <source>
        <dbReference type="EMBL" id="GAA5504137.1"/>
    </source>
</evidence>
<comment type="caution">
    <text evidence="1">The sequence shown here is derived from an EMBL/GenBank/DDBJ whole genome shotgun (WGS) entry which is preliminary data.</text>
</comment>
<proteinExistence type="predicted"/>
<dbReference type="EMBL" id="BAABRN010000089">
    <property type="protein sequence ID" value="GAA5504137.1"/>
    <property type="molecule type" value="Genomic_DNA"/>
</dbReference>
<name>A0ABP9VFY7_9DEIO</name>
<accession>A0ABP9VFY7</accession>
<keyword evidence="2" id="KW-1185">Reference proteome</keyword>
<dbReference type="SUPFAM" id="SSF140570">
    <property type="entry name" value="MukF C-terminal domain-like"/>
    <property type="match status" value="1"/>
</dbReference>
<reference evidence="1 2" key="1">
    <citation type="submission" date="2024-02" db="EMBL/GenBank/DDBJ databases">
        <title>Deinococcus xinjiangensis NBRC 107630.</title>
        <authorList>
            <person name="Ichikawa N."/>
            <person name="Katano-Makiyama Y."/>
            <person name="Hidaka K."/>
        </authorList>
    </citation>
    <scope>NUCLEOTIDE SEQUENCE [LARGE SCALE GENOMIC DNA]</scope>
    <source>
        <strain evidence="1 2">NBRC 107630</strain>
    </source>
</reference>
<dbReference type="RefSeq" id="WP_353544103.1">
    <property type="nucleotide sequence ID" value="NZ_BAABRN010000089.1"/>
</dbReference>